<feature type="compositionally biased region" description="Basic residues" evidence="1">
    <location>
        <begin position="245"/>
        <end position="262"/>
    </location>
</feature>
<proteinExistence type="predicted"/>
<evidence type="ECO:0000256" key="2">
    <source>
        <dbReference type="SAM" id="SignalP"/>
    </source>
</evidence>
<organism evidence="3 4">
    <name type="scientific">Leptosia nina</name>
    <dbReference type="NCBI Taxonomy" id="320188"/>
    <lineage>
        <taxon>Eukaryota</taxon>
        <taxon>Metazoa</taxon>
        <taxon>Ecdysozoa</taxon>
        <taxon>Arthropoda</taxon>
        <taxon>Hexapoda</taxon>
        <taxon>Insecta</taxon>
        <taxon>Pterygota</taxon>
        <taxon>Neoptera</taxon>
        <taxon>Endopterygota</taxon>
        <taxon>Lepidoptera</taxon>
        <taxon>Glossata</taxon>
        <taxon>Ditrysia</taxon>
        <taxon>Papilionoidea</taxon>
        <taxon>Pieridae</taxon>
        <taxon>Pierinae</taxon>
        <taxon>Leptosia</taxon>
    </lineage>
</organism>
<feature type="region of interest" description="Disordered" evidence="1">
    <location>
        <begin position="216"/>
        <end position="262"/>
    </location>
</feature>
<feature type="compositionally biased region" description="Basic residues" evidence="1">
    <location>
        <begin position="319"/>
        <end position="334"/>
    </location>
</feature>
<dbReference type="SUPFAM" id="SSF50494">
    <property type="entry name" value="Trypsin-like serine proteases"/>
    <property type="match status" value="1"/>
</dbReference>
<accession>A0AAV1K094</accession>
<keyword evidence="4" id="KW-1185">Reference proteome</keyword>
<evidence type="ECO:0000313" key="3">
    <source>
        <dbReference type="EMBL" id="CAK1554941.1"/>
    </source>
</evidence>
<dbReference type="EMBL" id="CAVLEF010000279">
    <property type="protein sequence ID" value="CAK1554941.1"/>
    <property type="molecule type" value="Genomic_DNA"/>
</dbReference>
<dbReference type="Proteomes" id="UP001497472">
    <property type="component" value="Unassembled WGS sequence"/>
</dbReference>
<feature type="region of interest" description="Disordered" evidence="1">
    <location>
        <begin position="316"/>
        <end position="364"/>
    </location>
</feature>
<keyword evidence="2" id="KW-0732">Signal</keyword>
<evidence type="ECO:0000256" key="1">
    <source>
        <dbReference type="SAM" id="MobiDB-lite"/>
    </source>
</evidence>
<gene>
    <name evidence="3" type="ORF">LNINA_LOCUS13794</name>
</gene>
<feature type="signal peptide" evidence="2">
    <location>
        <begin position="1"/>
        <end position="16"/>
    </location>
</feature>
<protein>
    <recommendedName>
        <fullName evidence="5">Peptidase S1 domain-containing protein</fullName>
    </recommendedName>
</protein>
<feature type="compositionally biased region" description="Polar residues" evidence="1">
    <location>
        <begin position="335"/>
        <end position="348"/>
    </location>
</feature>
<evidence type="ECO:0008006" key="5">
    <source>
        <dbReference type="Google" id="ProtNLM"/>
    </source>
</evidence>
<feature type="chain" id="PRO_5043707308" description="Peptidase S1 domain-containing protein" evidence="2">
    <location>
        <begin position="17"/>
        <end position="473"/>
    </location>
</feature>
<evidence type="ECO:0000313" key="4">
    <source>
        <dbReference type="Proteomes" id="UP001497472"/>
    </source>
</evidence>
<sequence>MLLIFFTFYLFCSTLSFHDTVVKLKCENTTSCYGITLNPNLVLTTTPCAKSCMAILHEQARYDIEKGIYYPHLKKIRRTKHQYLPDKLALVRIKEPVLTSYAQLLSIDIENIVQLNGFIPLVERAPAYRNMLIKFCIFEFKRTGRCYICTNGHRAENCALQGIPLIVKGRVVAISEKQKLCNIQRAFISVSPYISWINSMLKHSKHYLRHSRITKHSTKTTLGNNTNKKEKINKTSKRREENKTHPKSRTTTKRRNIKEKRKSITPFKSADCNSCSRNLEPLQVIKSSTKLVKSLATRNLKLLKLTKGKLATKMQSLNRSHKTLSKRNTSKRLLTKNSSNIVQKNSTPNKDKSPSSYKPVPSIHRSISSTLRIRKTTSTSSKSFRNTKSLFVLTKSQKHTPRIPLSTGSNLQTSNSNTTNAKKNITMNLTQFREITDALDWFKKRFYDKLKTGPPPVFILTTSKIKKEFVDLT</sequence>
<reference evidence="3 4" key="1">
    <citation type="submission" date="2023-11" db="EMBL/GenBank/DDBJ databases">
        <authorList>
            <person name="Okamura Y."/>
        </authorList>
    </citation>
    <scope>NUCLEOTIDE SEQUENCE [LARGE SCALE GENOMIC DNA]</scope>
</reference>
<feature type="compositionally biased region" description="Basic and acidic residues" evidence="1">
    <location>
        <begin position="227"/>
        <end position="244"/>
    </location>
</feature>
<dbReference type="InterPro" id="IPR009003">
    <property type="entry name" value="Peptidase_S1_PA"/>
</dbReference>
<dbReference type="AlphaFoldDB" id="A0AAV1K094"/>
<name>A0AAV1K094_9NEOP</name>
<comment type="caution">
    <text evidence="3">The sequence shown here is derived from an EMBL/GenBank/DDBJ whole genome shotgun (WGS) entry which is preliminary data.</text>
</comment>